<evidence type="ECO:0000313" key="3">
    <source>
        <dbReference type="Proteomes" id="UP000029833"/>
    </source>
</evidence>
<organism evidence="2 3">
    <name type="scientific">Cellulomonas cellasea DSM 20118</name>
    <dbReference type="NCBI Taxonomy" id="1408250"/>
    <lineage>
        <taxon>Bacteria</taxon>
        <taxon>Bacillati</taxon>
        <taxon>Actinomycetota</taxon>
        <taxon>Actinomycetes</taxon>
        <taxon>Micrococcales</taxon>
        <taxon>Cellulomonadaceae</taxon>
        <taxon>Cellulomonas</taxon>
    </lineage>
</organism>
<feature type="transmembrane region" description="Helical" evidence="1">
    <location>
        <begin position="397"/>
        <end position="425"/>
    </location>
</feature>
<sequence length="520" mass="53745">MVAHLVRLKLTLLRNGLRRSAWQVVGLVLGLLYGLGIVAAVLVALAALSTQDVEVVRLALVLGGSLLVFGWWVVPLVAFGVDSTVDPARFATLPLPRRTMIAGLSVVGLVGVPGIATTLITLGTVGTWWRQPQALGPAVVGALLGLALCVVGSRTTTTVLAPLVTRRRFREVAAVAAFLPFMLIGPIGSVLEERLSGTEDIWPDVVRVLGWTPFGAPWALTADAAEGDWAAGLAKLGIALGTLAVLLVAWSRGLDAALVRGPQDGRTRSRTRGLGFFGRLPATPTGAVAARCLTYWLRDSRYAAGVVIVPLLPVILWFSAGDGWVMLLLGPLVGYLMGWTVSADVAYDGTPFWTHVAAPIDGRVDRAGRAWAAGVLGVPVTVVLALVSLQLTGRWSLALPVLGASLGVFATSLGVASAVSSRLVYQVPKSGESPFSTAQGGASAGLLAQLLGTGAVFVLGLPTTGLAVAGVVTGSTVLGVLALVVGVGLGALVLVLGVRLGGSMYDRRAPELLERLVSFG</sequence>
<keyword evidence="1" id="KW-1133">Transmembrane helix</keyword>
<feature type="transmembrane region" description="Helical" evidence="1">
    <location>
        <begin position="58"/>
        <end position="81"/>
    </location>
</feature>
<feature type="transmembrane region" description="Helical" evidence="1">
    <location>
        <begin position="21"/>
        <end position="46"/>
    </location>
</feature>
<feature type="transmembrane region" description="Helical" evidence="1">
    <location>
        <begin position="368"/>
        <end position="391"/>
    </location>
</feature>
<name>A0A0A0B3H5_9CELL</name>
<evidence type="ECO:0008006" key="4">
    <source>
        <dbReference type="Google" id="ProtNLM"/>
    </source>
</evidence>
<dbReference type="OrthoDB" id="3261041at2"/>
<dbReference type="AlphaFoldDB" id="A0A0A0B3H5"/>
<reference evidence="2 3" key="1">
    <citation type="submission" date="2013-10" db="EMBL/GenBank/DDBJ databases">
        <authorList>
            <person name="Wang G."/>
            <person name="Zhuang W."/>
        </authorList>
    </citation>
    <scope>NUCLEOTIDE SEQUENCE [LARGE SCALE GENOMIC DNA]</scope>
    <source>
        <strain evidence="2 3">DSM 20118</strain>
    </source>
</reference>
<feature type="transmembrane region" description="Helical" evidence="1">
    <location>
        <begin position="477"/>
        <end position="498"/>
    </location>
</feature>
<gene>
    <name evidence="2" type="ORF">Q760_01845</name>
</gene>
<feature type="transmembrane region" description="Helical" evidence="1">
    <location>
        <begin position="101"/>
        <end position="122"/>
    </location>
</feature>
<feature type="transmembrane region" description="Helical" evidence="1">
    <location>
        <begin position="172"/>
        <end position="191"/>
    </location>
</feature>
<keyword evidence="1" id="KW-0812">Transmembrane</keyword>
<keyword evidence="1" id="KW-0472">Membrane</keyword>
<feature type="transmembrane region" description="Helical" evidence="1">
    <location>
        <begin position="446"/>
        <end position="471"/>
    </location>
</feature>
<evidence type="ECO:0000313" key="2">
    <source>
        <dbReference type="EMBL" id="KGM01375.1"/>
    </source>
</evidence>
<comment type="caution">
    <text evidence="2">The sequence shown here is derived from an EMBL/GenBank/DDBJ whole genome shotgun (WGS) entry which is preliminary data.</text>
</comment>
<evidence type="ECO:0000256" key="1">
    <source>
        <dbReference type="SAM" id="Phobius"/>
    </source>
</evidence>
<proteinExistence type="predicted"/>
<feature type="transmembrane region" description="Helical" evidence="1">
    <location>
        <begin position="301"/>
        <end position="318"/>
    </location>
</feature>
<feature type="transmembrane region" description="Helical" evidence="1">
    <location>
        <begin position="229"/>
        <end position="250"/>
    </location>
</feature>
<feature type="transmembrane region" description="Helical" evidence="1">
    <location>
        <begin position="134"/>
        <end position="151"/>
    </location>
</feature>
<protein>
    <recommendedName>
        <fullName evidence="4">Transporter</fullName>
    </recommendedName>
</protein>
<dbReference type="EMBL" id="AXNT01000110">
    <property type="protein sequence ID" value="KGM01375.1"/>
    <property type="molecule type" value="Genomic_DNA"/>
</dbReference>
<dbReference type="RefSeq" id="WP_034632571.1">
    <property type="nucleotide sequence ID" value="NZ_AXNT01000110.1"/>
</dbReference>
<dbReference type="STRING" id="1408250.Q760_01845"/>
<keyword evidence="3" id="KW-1185">Reference proteome</keyword>
<accession>A0A0A0B3H5</accession>
<feature type="transmembrane region" description="Helical" evidence="1">
    <location>
        <begin position="324"/>
        <end position="347"/>
    </location>
</feature>
<dbReference type="Proteomes" id="UP000029833">
    <property type="component" value="Unassembled WGS sequence"/>
</dbReference>